<protein>
    <recommendedName>
        <fullName evidence="1">Lactose phosphotransferase system repressor</fullName>
    </recommendedName>
</protein>
<dbReference type="Gene3D" id="3.40.50.1360">
    <property type="match status" value="1"/>
</dbReference>
<evidence type="ECO:0000256" key="5">
    <source>
        <dbReference type="ARBA" id="ARBA00024937"/>
    </source>
</evidence>
<reference evidence="7 8" key="1">
    <citation type="submission" date="2019-07" db="EMBL/GenBank/DDBJ databases">
        <title>Whole genome shotgun sequence of Actinotalea fermentans NBRC 105374.</title>
        <authorList>
            <person name="Hosoyama A."/>
            <person name="Uohara A."/>
            <person name="Ohji S."/>
            <person name="Ichikawa N."/>
        </authorList>
    </citation>
    <scope>NUCLEOTIDE SEQUENCE [LARGE SCALE GENOMIC DNA]</scope>
    <source>
        <strain evidence="7 8">NBRC 105374</strain>
    </source>
</reference>
<name>A0A511Z002_9CELL</name>
<comment type="function">
    <text evidence="5">Repressor of the lactose catabolism operon. Galactose-6-phosphate is the inducer.</text>
</comment>
<dbReference type="GO" id="GO:0003700">
    <property type="term" value="F:DNA-binding transcription factor activity"/>
    <property type="evidence" value="ECO:0007669"/>
    <property type="project" value="InterPro"/>
</dbReference>
<dbReference type="Gene3D" id="1.10.10.10">
    <property type="entry name" value="Winged helix-like DNA-binding domain superfamily/Winged helix DNA-binding domain"/>
    <property type="match status" value="1"/>
</dbReference>
<evidence type="ECO:0000256" key="4">
    <source>
        <dbReference type="ARBA" id="ARBA00023163"/>
    </source>
</evidence>
<gene>
    <name evidence="7" type="primary">fruR</name>
    <name evidence="7" type="ORF">AFE02nite_25120</name>
</gene>
<comment type="caution">
    <text evidence="7">The sequence shown here is derived from an EMBL/GenBank/DDBJ whole genome shotgun (WGS) entry which is preliminary data.</text>
</comment>
<keyword evidence="4" id="KW-0804">Transcription</keyword>
<feature type="domain" description="HTH deoR-type" evidence="6">
    <location>
        <begin position="9"/>
        <end position="64"/>
    </location>
</feature>
<dbReference type="PANTHER" id="PTHR30363">
    <property type="entry name" value="HTH-TYPE TRANSCRIPTIONAL REGULATOR SRLR-RELATED"/>
    <property type="match status" value="1"/>
</dbReference>
<organism evidence="7 8">
    <name type="scientific">Actinotalea fermentans</name>
    <dbReference type="NCBI Taxonomy" id="43671"/>
    <lineage>
        <taxon>Bacteria</taxon>
        <taxon>Bacillati</taxon>
        <taxon>Actinomycetota</taxon>
        <taxon>Actinomycetes</taxon>
        <taxon>Micrococcales</taxon>
        <taxon>Cellulomonadaceae</taxon>
        <taxon>Actinotalea</taxon>
    </lineage>
</organism>
<dbReference type="SUPFAM" id="SSF100950">
    <property type="entry name" value="NagB/RpiA/CoA transferase-like"/>
    <property type="match status" value="1"/>
</dbReference>
<dbReference type="InterPro" id="IPR001034">
    <property type="entry name" value="DeoR_HTH"/>
</dbReference>
<dbReference type="PANTHER" id="PTHR30363:SF4">
    <property type="entry name" value="GLYCEROL-3-PHOSPHATE REGULON REPRESSOR"/>
    <property type="match status" value="1"/>
</dbReference>
<dbReference type="SUPFAM" id="SSF46785">
    <property type="entry name" value="Winged helix' DNA-binding domain"/>
    <property type="match status" value="1"/>
</dbReference>
<sequence>MENEVVVYATERQQEILGRARHDGRVDVKRLADALEVTPETVRRDLTALERLGLVRRVHGGAIPVERLGIEPAVADREGRMAGQKERIAKAALDELPDGGAVILDAGTTTIRLAEMLPTDRELTVVTHGLPIAMLLASRPNITLHLLGGTVRGRTLAAVGTWAERDLADVYADVAFLGTNGITSERGLTTPDLAEAGVKRALVAASRRVVVLTDHTKFGRVDFAQVAPLSAIDTVITDSELEPELVDEIEAAGPRVVRA</sequence>
<dbReference type="InterPro" id="IPR036388">
    <property type="entry name" value="WH-like_DNA-bd_sf"/>
</dbReference>
<dbReference type="InterPro" id="IPR014036">
    <property type="entry name" value="DeoR-like_C"/>
</dbReference>
<dbReference type="Pfam" id="PF00455">
    <property type="entry name" value="DeoRC"/>
    <property type="match status" value="1"/>
</dbReference>
<accession>A0A511Z002</accession>
<evidence type="ECO:0000256" key="1">
    <source>
        <dbReference type="ARBA" id="ARBA00021390"/>
    </source>
</evidence>
<dbReference type="PROSITE" id="PS51000">
    <property type="entry name" value="HTH_DEOR_2"/>
    <property type="match status" value="1"/>
</dbReference>
<evidence type="ECO:0000313" key="8">
    <source>
        <dbReference type="Proteomes" id="UP000321484"/>
    </source>
</evidence>
<dbReference type="EMBL" id="BJYK01000009">
    <property type="protein sequence ID" value="GEN80778.1"/>
    <property type="molecule type" value="Genomic_DNA"/>
</dbReference>
<keyword evidence="2" id="KW-0678">Repressor</keyword>
<evidence type="ECO:0000256" key="2">
    <source>
        <dbReference type="ARBA" id="ARBA00022491"/>
    </source>
</evidence>
<evidence type="ECO:0000259" key="6">
    <source>
        <dbReference type="PROSITE" id="PS51000"/>
    </source>
</evidence>
<evidence type="ECO:0000313" key="7">
    <source>
        <dbReference type="EMBL" id="GEN80778.1"/>
    </source>
</evidence>
<dbReference type="SMART" id="SM00420">
    <property type="entry name" value="HTH_DEOR"/>
    <property type="match status" value="1"/>
</dbReference>
<dbReference type="AlphaFoldDB" id="A0A511Z002"/>
<dbReference type="Pfam" id="PF08220">
    <property type="entry name" value="HTH_DeoR"/>
    <property type="match status" value="1"/>
</dbReference>
<keyword evidence="3" id="KW-0805">Transcription regulation</keyword>
<dbReference type="PRINTS" id="PR00037">
    <property type="entry name" value="HTHLACR"/>
</dbReference>
<dbReference type="InterPro" id="IPR037171">
    <property type="entry name" value="NagB/RpiA_transferase-like"/>
</dbReference>
<evidence type="ECO:0000256" key="3">
    <source>
        <dbReference type="ARBA" id="ARBA00023015"/>
    </source>
</evidence>
<dbReference type="Proteomes" id="UP000321484">
    <property type="component" value="Unassembled WGS sequence"/>
</dbReference>
<dbReference type="InterPro" id="IPR036390">
    <property type="entry name" value="WH_DNA-bd_sf"/>
</dbReference>
<keyword evidence="8" id="KW-1185">Reference proteome</keyword>
<proteinExistence type="predicted"/>
<dbReference type="InterPro" id="IPR050313">
    <property type="entry name" value="Carb_Metab_HTH_regulators"/>
</dbReference>
<dbReference type="SMART" id="SM01134">
    <property type="entry name" value="DeoRC"/>
    <property type="match status" value="1"/>
</dbReference>